<organism evidence="3 4">
    <name type="scientific">Aspergillus bertholletiae</name>
    <dbReference type="NCBI Taxonomy" id="1226010"/>
    <lineage>
        <taxon>Eukaryota</taxon>
        <taxon>Fungi</taxon>
        <taxon>Dikarya</taxon>
        <taxon>Ascomycota</taxon>
        <taxon>Pezizomycotina</taxon>
        <taxon>Eurotiomycetes</taxon>
        <taxon>Eurotiomycetidae</taxon>
        <taxon>Eurotiales</taxon>
        <taxon>Aspergillaceae</taxon>
        <taxon>Aspergillus</taxon>
        <taxon>Aspergillus subgen. Circumdati</taxon>
    </lineage>
</organism>
<keyword evidence="2" id="KW-0040">ANK repeat</keyword>
<dbReference type="AlphaFoldDB" id="A0A5N7B1C1"/>
<evidence type="ECO:0000256" key="2">
    <source>
        <dbReference type="ARBA" id="ARBA00023043"/>
    </source>
</evidence>
<dbReference type="PANTHER" id="PTHR24198:SF165">
    <property type="entry name" value="ANKYRIN REPEAT-CONTAINING PROTEIN-RELATED"/>
    <property type="match status" value="1"/>
</dbReference>
<dbReference type="PANTHER" id="PTHR24198">
    <property type="entry name" value="ANKYRIN REPEAT AND PROTEIN KINASE DOMAIN-CONTAINING PROTEIN"/>
    <property type="match status" value="1"/>
</dbReference>
<evidence type="ECO:0000256" key="1">
    <source>
        <dbReference type="ARBA" id="ARBA00022737"/>
    </source>
</evidence>
<proteinExistence type="predicted"/>
<keyword evidence="1" id="KW-0677">Repeat</keyword>
<evidence type="ECO:0000313" key="4">
    <source>
        <dbReference type="Proteomes" id="UP000326198"/>
    </source>
</evidence>
<dbReference type="InterPro" id="IPR036770">
    <property type="entry name" value="Ankyrin_rpt-contain_sf"/>
</dbReference>
<reference evidence="3 4" key="1">
    <citation type="submission" date="2019-04" db="EMBL/GenBank/DDBJ databases">
        <title>Friends and foes A comparative genomics studyof 23 Aspergillus species from section Flavi.</title>
        <authorList>
            <consortium name="DOE Joint Genome Institute"/>
            <person name="Kjaerbolling I."/>
            <person name="Vesth T."/>
            <person name="Frisvad J.C."/>
            <person name="Nybo J.L."/>
            <person name="Theobald S."/>
            <person name="Kildgaard S."/>
            <person name="Isbrandt T."/>
            <person name="Kuo A."/>
            <person name="Sato A."/>
            <person name="Lyhne E.K."/>
            <person name="Kogle M.E."/>
            <person name="Wiebenga A."/>
            <person name="Kun R.S."/>
            <person name="Lubbers R.J."/>
            <person name="Makela M.R."/>
            <person name="Barry K."/>
            <person name="Chovatia M."/>
            <person name="Clum A."/>
            <person name="Daum C."/>
            <person name="Haridas S."/>
            <person name="He G."/>
            <person name="LaButti K."/>
            <person name="Lipzen A."/>
            <person name="Mondo S."/>
            <person name="Riley R."/>
            <person name="Salamov A."/>
            <person name="Simmons B.A."/>
            <person name="Magnuson J.K."/>
            <person name="Henrissat B."/>
            <person name="Mortensen U.H."/>
            <person name="Larsen T.O."/>
            <person name="Devries R.P."/>
            <person name="Grigoriev I.V."/>
            <person name="Machida M."/>
            <person name="Baker S.E."/>
            <person name="Andersen M.R."/>
        </authorList>
    </citation>
    <scope>NUCLEOTIDE SEQUENCE [LARGE SCALE GENOMIC DNA]</scope>
    <source>
        <strain evidence="3 4">IBT 29228</strain>
    </source>
</reference>
<dbReference type="SUPFAM" id="SSF48403">
    <property type="entry name" value="Ankyrin repeat"/>
    <property type="match status" value="1"/>
</dbReference>
<accession>A0A5N7B1C1</accession>
<dbReference type="Pfam" id="PF12796">
    <property type="entry name" value="Ank_2"/>
    <property type="match status" value="1"/>
</dbReference>
<gene>
    <name evidence="3" type="ORF">BDV26DRAFT_299670</name>
</gene>
<keyword evidence="4" id="KW-1185">Reference proteome</keyword>
<dbReference type="Gene3D" id="1.25.40.20">
    <property type="entry name" value="Ankyrin repeat-containing domain"/>
    <property type="match status" value="1"/>
</dbReference>
<dbReference type="OrthoDB" id="4472712at2759"/>
<sequence length="268" mass="29650">MQLQCHPIDTPLLAVARLGLYYPLQDWWGDEGFDLLLKSNNGETLVALSVDARCTPWCKSLVYRLPKDQRTRGCGYALILVSGQGNEDLVRLLVQDGYANVNLVRNDRRTAVSAACSRGRLDIIKYLVEEAQATVDVRTECDSYISTLASACGAFCSMYTGGSMSLFDVIRYLVEEASDVVNTPIVSGFRDSPLKTATRARSLDLVKYLKLKSLFFSSCSALVQAIEERNLGIIKYLVVESHCDINHQLQWGCNSTALAAAIVNIKHL</sequence>
<dbReference type="SMART" id="SM00248">
    <property type="entry name" value="ANK"/>
    <property type="match status" value="3"/>
</dbReference>
<name>A0A5N7B1C1_9EURO</name>
<dbReference type="InterPro" id="IPR002110">
    <property type="entry name" value="Ankyrin_rpt"/>
</dbReference>
<protein>
    <submittedName>
        <fullName evidence="3">Ankyrin repeat-containing domain protein</fullName>
    </submittedName>
</protein>
<dbReference type="EMBL" id="ML736261">
    <property type="protein sequence ID" value="KAE8375406.1"/>
    <property type="molecule type" value="Genomic_DNA"/>
</dbReference>
<evidence type="ECO:0000313" key="3">
    <source>
        <dbReference type="EMBL" id="KAE8375406.1"/>
    </source>
</evidence>
<dbReference type="Proteomes" id="UP000326198">
    <property type="component" value="Unassembled WGS sequence"/>
</dbReference>